<keyword evidence="2" id="KW-1185">Reference proteome</keyword>
<dbReference type="Proteomes" id="UP000789375">
    <property type="component" value="Unassembled WGS sequence"/>
</dbReference>
<evidence type="ECO:0000313" key="1">
    <source>
        <dbReference type="EMBL" id="CAG8540785.1"/>
    </source>
</evidence>
<accession>A0A9N9AUU8</accession>
<dbReference type="InterPro" id="IPR032675">
    <property type="entry name" value="LRR_dom_sf"/>
</dbReference>
<dbReference type="EMBL" id="CAJVPP010001202">
    <property type="protein sequence ID" value="CAG8540785.1"/>
    <property type="molecule type" value="Genomic_DNA"/>
</dbReference>
<dbReference type="Gene3D" id="3.80.10.10">
    <property type="entry name" value="Ribonuclease Inhibitor"/>
    <property type="match status" value="1"/>
</dbReference>
<protein>
    <submittedName>
        <fullName evidence="1">16941_t:CDS:1</fullName>
    </submittedName>
</protein>
<sequence length="556" mass="64924">MYLPNECVECILKHIDENDIKTLYSTTLINRNWCRIGMVRLWKTPLSSKSSITSSNLTNISSNPSNTHNTYKIIPVLLSFLDKEHKKELRILSKQFYIPKDTLNFHPRLQRDLKIPLHLLKIPDTSNLFEYPKYIERINFVELVWLVNKWVNSLLNDVLSTPSMFLNFYLYKCLNGWEYLRYITNHTIFRCPFIQFDKNPQVFFNFLLESLFQVLIKYSQIDSLSIINISNTQPLCLQLEKYLQNDDINKRFLSNLNSFDFCQSINSRIFTKISDLVRDTITTISIFIIPEELGVDEGENLDLVIRFINSLHSLQSVSFIGYNNINVTPIILSLQKHSSTLTTLKLILCTIDDEAIICLSKWNHLRELAFYQLHFIFNNDLSSTITSDDKIFPQLKTLDYVEYSSTNSLIAWIIQNNGYNLTHLDIHTNIERCIKLFDIISKNCPSLISLTTPISEQRDFIALFPILEHCNHLKRLFIYEFNIISINEDVLSSFIKILPDSLLYLKINKFEFSQINLGCKLKDCMVIFDVLLGRNSLAVKEFFSLNNLSLNIGMFK</sequence>
<evidence type="ECO:0000313" key="2">
    <source>
        <dbReference type="Proteomes" id="UP000789375"/>
    </source>
</evidence>
<dbReference type="AlphaFoldDB" id="A0A9N9AUU8"/>
<organism evidence="1 2">
    <name type="scientific">Funneliformis mosseae</name>
    <name type="common">Endomycorrhizal fungus</name>
    <name type="synonym">Glomus mosseae</name>
    <dbReference type="NCBI Taxonomy" id="27381"/>
    <lineage>
        <taxon>Eukaryota</taxon>
        <taxon>Fungi</taxon>
        <taxon>Fungi incertae sedis</taxon>
        <taxon>Mucoromycota</taxon>
        <taxon>Glomeromycotina</taxon>
        <taxon>Glomeromycetes</taxon>
        <taxon>Glomerales</taxon>
        <taxon>Glomeraceae</taxon>
        <taxon>Funneliformis</taxon>
    </lineage>
</organism>
<name>A0A9N9AUU8_FUNMO</name>
<comment type="caution">
    <text evidence="1">The sequence shown here is derived from an EMBL/GenBank/DDBJ whole genome shotgun (WGS) entry which is preliminary data.</text>
</comment>
<gene>
    <name evidence="1" type="ORF">FMOSSE_LOCUS5968</name>
</gene>
<reference evidence="1" key="1">
    <citation type="submission" date="2021-06" db="EMBL/GenBank/DDBJ databases">
        <authorList>
            <person name="Kallberg Y."/>
            <person name="Tangrot J."/>
            <person name="Rosling A."/>
        </authorList>
    </citation>
    <scope>NUCLEOTIDE SEQUENCE</scope>
    <source>
        <strain evidence="1">87-6 pot B 2015</strain>
    </source>
</reference>
<proteinExistence type="predicted"/>